<dbReference type="AlphaFoldDB" id="A0A6J6BUS1"/>
<reference evidence="1" key="1">
    <citation type="submission" date="2020-05" db="EMBL/GenBank/DDBJ databases">
        <authorList>
            <person name="Chiriac C."/>
            <person name="Salcher M."/>
            <person name="Ghai R."/>
            <person name="Kavagutti S V."/>
        </authorList>
    </citation>
    <scope>NUCLEOTIDE SEQUENCE</scope>
</reference>
<evidence type="ECO:0000313" key="1">
    <source>
        <dbReference type="EMBL" id="CAB4542646.1"/>
    </source>
</evidence>
<dbReference type="PROSITE" id="PS51257">
    <property type="entry name" value="PROKAR_LIPOPROTEIN"/>
    <property type="match status" value="1"/>
</dbReference>
<dbReference type="EMBL" id="CAEZSN010000056">
    <property type="protein sequence ID" value="CAB4542646.1"/>
    <property type="molecule type" value="Genomic_DNA"/>
</dbReference>
<gene>
    <name evidence="1" type="ORF">UFOPK1433_00596</name>
</gene>
<proteinExistence type="predicted"/>
<name>A0A6J6BUS1_9ZZZZ</name>
<organism evidence="1">
    <name type="scientific">freshwater metagenome</name>
    <dbReference type="NCBI Taxonomy" id="449393"/>
    <lineage>
        <taxon>unclassified sequences</taxon>
        <taxon>metagenomes</taxon>
        <taxon>ecological metagenomes</taxon>
    </lineage>
</organism>
<accession>A0A6J6BUS1</accession>
<protein>
    <submittedName>
        <fullName evidence="1">Unannotated protein</fullName>
    </submittedName>
</protein>
<sequence length="213" mass="22906">MNTKVITTALIAALAVVSLSGCAADPKPTPTPTPTETALASPLSAEEAWDSFVKIADNSCKKAYEGLVEEDIEGPNTGRFKVRLTFDQAGENSFAYILPNGQAGLLDGGDYYACEANTSFHDLEAADGTTYAYSLPPYSADWPIKVSFDHVTATYLTTQVVAGNERKLAYTVKDELFSLVENVVEGSKTKITFGLPDAEKTAIVNDFYAEMYG</sequence>